<sequence>MKLGAPRGFTLVEMVATIVVSSILILGIAGFIELGTTGYVDSVERGRLQTQAKFLLEKMSREVRHSIPNLVSTDSPAGYETCLNFYPIDHSGFYTVSGADLQFVIGDDYTNEQIVDVGKKLIINPARMADIDNAIELTSSNTSISGAVFTVTDGQQALVSESVAKRMYLFSRRVAYCLPSTVKPSHLQRVDNGQAVAISDNIVTQAEFRYDQTDLRRGSLIHIDLDLTQNGENNHYQQDIQVLNVP</sequence>
<keyword evidence="1" id="KW-0812">Transmembrane</keyword>
<name>A0ABV5HSD5_9VIBR</name>
<dbReference type="RefSeq" id="WP_390196241.1">
    <property type="nucleotide sequence ID" value="NZ_JBHMEP010000009.1"/>
</dbReference>
<evidence type="ECO:0000256" key="1">
    <source>
        <dbReference type="SAM" id="Phobius"/>
    </source>
</evidence>
<dbReference type="Proteomes" id="UP001589645">
    <property type="component" value="Unassembled WGS sequence"/>
</dbReference>
<gene>
    <name evidence="2" type="ORF">ACFFUV_19525</name>
</gene>
<organism evidence="2 3">
    <name type="scientific">Vibrio olivae</name>
    <dbReference type="NCBI Taxonomy" id="1243002"/>
    <lineage>
        <taxon>Bacteria</taxon>
        <taxon>Pseudomonadati</taxon>
        <taxon>Pseudomonadota</taxon>
        <taxon>Gammaproteobacteria</taxon>
        <taxon>Vibrionales</taxon>
        <taxon>Vibrionaceae</taxon>
        <taxon>Vibrio</taxon>
    </lineage>
</organism>
<accession>A0ABV5HSD5</accession>
<comment type="caution">
    <text evidence="2">The sequence shown here is derived from an EMBL/GenBank/DDBJ whole genome shotgun (WGS) entry which is preliminary data.</text>
</comment>
<proteinExistence type="predicted"/>
<dbReference type="EMBL" id="JBHMEP010000009">
    <property type="protein sequence ID" value="MFB9137160.1"/>
    <property type="molecule type" value="Genomic_DNA"/>
</dbReference>
<reference evidence="2 3" key="1">
    <citation type="submission" date="2024-09" db="EMBL/GenBank/DDBJ databases">
        <authorList>
            <person name="Sun Q."/>
            <person name="Mori K."/>
        </authorList>
    </citation>
    <scope>NUCLEOTIDE SEQUENCE [LARGE SCALE GENOMIC DNA]</scope>
    <source>
        <strain evidence="2 3">CECT 8064</strain>
    </source>
</reference>
<dbReference type="InterPro" id="IPR012902">
    <property type="entry name" value="N_methyl_site"/>
</dbReference>
<dbReference type="NCBIfam" id="TIGR02532">
    <property type="entry name" value="IV_pilin_GFxxxE"/>
    <property type="match status" value="1"/>
</dbReference>
<keyword evidence="3" id="KW-1185">Reference proteome</keyword>
<keyword evidence="1" id="KW-0472">Membrane</keyword>
<feature type="transmembrane region" description="Helical" evidence="1">
    <location>
        <begin position="12"/>
        <end position="32"/>
    </location>
</feature>
<dbReference type="PROSITE" id="PS00409">
    <property type="entry name" value="PROKAR_NTER_METHYL"/>
    <property type="match status" value="1"/>
</dbReference>
<evidence type="ECO:0000313" key="3">
    <source>
        <dbReference type="Proteomes" id="UP001589645"/>
    </source>
</evidence>
<keyword evidence="1" id="KW-1133">Transmembrane helix</keyword>
<dbReference type="Pfam" id="PF07963">
    <property type="entry name" value="N_methyl"/>
    <property type="match status" value="1"/>
</dbReference>
<protein>
    <submittedName>
        <fullName evidence="2">PilW family protein</fullName>
    </submittedName>
</protein>
<evidence type="ECO:0000313" key="2">
    <source>
        <dbReference type="EMBL" id="MFB9137160.1"/>
    </source>
</evidence>